<sequence>MQNELIQIAQKLLRDLYRMKQGELLVITADTLTDREVVEATEEAAGRLGIQWATLWIKAPGGVAVAADKEIPGKAVVSLLLKADAWAEYNKMWIYGSGAYSEIMKKNTSLRHMCLTGATGELLAHCIGNIRYDALQAFGLKLAEKIQNARCMRMTTEKGMDISFENIQGRPVLKELGDAGNPGTNMLPGQIAWTPLIESVNGTLVFDGALAPVCGVPSEPVRIKVVDGSVKEVAGGKEAEAYLKWLKSFEHSQMFGISHTGIGINPGALLSGDILQDQRVWGSVTWAFGSIGGNLVPPDGVPGPSHSDCVALGATLIIDGRELFHNGEVTDEEFKELARALTGR</sequence>
<dbReference type="eggNOG" id="COG2309">
    <property type="taxonomic scope" value="Bacteria"/>
</dbReference>
<evidence type="ECO:0000313" key="3">
    <source>
        <dbReference type="Proteomes" id="UP000004893"/>
    </source>
</evidence>
<reference evidence="2" key="2">
    <citation type="submission" date="2013-06" db="EMBL/GenBank/DDBJ databases">
        <title>Draft genome sequence of Clostridium hylemonae (DSM 15053).</title>
        <authorList>
            <person name="Sudarsanam P."/>
            <person name="Ley R."/>
            <person name="Guruge J."/>
            <person name="Turnbaugh P.J."/>
            <person name="Mahowald M."/>
            <person name="Liep D."/>
            <person name="Gordon J."/>
        </authorList>
    </citation>
    <scope>NUCLEOTIDE SEQUENCE</scope>
    <source>
        <strain evidence="2">DSM 15053</strain>
    </source>
</reference>
<evidence type="ECO:0008006" key="4">
    <source>
        <dbReference type="Google" id="ProtNLM"/>
    </source>
</evidence>
<dbReference type="InterPro" id="IPR052170">
    <property type="entry name" value="M29_Exopeptidase"/>
</dbReference>
<reference evidence="2" key="1">
    <citation type="submission" date="2009-02" db="EMBL/GenBank/DDBJ databases">
        <authorList>
            <person name="Fulton L."/>
            <person name="Clifton S."/>
            <person name="Fulton B."/>
            <person name="Xu J."/>
            <person name="Minx P."/>
            <person name="Pepin K.H."/>
            <person name="Johnson M."/>
            <person name="Bhonagiri V."/>
            <person name="Nash W.E."/>
            <person name="Mardis E.R."/>
            <person name="Wilson R.K."/>
        </authorList>
    </citation>
    <scope>NUCLEOTIDE SEQUENCE [LARGE SCALE GENOMIC DNA]</scope>
    <source>
        <strain evidence="2">DSM 15053</strain>
    </source>
</reference>
<organism evidence="2 3">
    <name type="scientific">[Clostridium] hylemonae DSM 15053</name>
    <dbReference type="NCBI Taxonomy" id="553973"/>
    <lineage>
        <taxon>Bacteria</taxon>
        <taxon>Bacillati</taxon>
        <taxon>Bacillota</taxon>
        <taxon>Clostridia</taxon>
        <taxon>Lachnospirales</taxon>
        <taxon>Lachnospiraceae</taxon>
    </lineage>
</organism>
<dbReference type="GO" id="GO:0046872">
    <property type="term" value="F:metal ion binding"/>
    <property type="evidence" value="ECO:0007669"/>
    <property type="project" value="UniProtKB-KW"/>
</dbReference>
<dbReference type="Proteomes" id="UP000004893">
    <property type="component" value="Unassembled WGS sequence"/>
</dbReference>
<name>C0C2A4_9FIRM</name>
<dbReference type="SUPFAM" id="SSF144052">
    <property type="entry name" value="Thermophilic metalloprotease-like"/>
    <property type="match status" value="1"/>
</dbReference>
<evidence type="ECO:0000313" key="2">
    <source>
        <dbReference type="EMBL" id="EEG73758.1"/>
    </source>
</evidence>
<dbReference type="PANTHER" id="PTHR34448:SF1">
    <property type="entry name" value="BLL6088 PROTEIN"/>
    <property type="match status" value="1"/>
</dbReference>
<protein>
    <recommendedName>
        <fullName evidence="4">Leucyl aminopeptidase (Aminopeptidase T)</fullName>
    </recommendedName>
</protein>
<dbReference type="AlphaFoldDB" id="C0C2A4"/>
<dbReference type="HOGENOM" id="CLU_062630_0_0_9"/>
<keyword evidence="1" id="KW-0479">Metal-binding</keyword>
<dbReference type="STRING" id="553973.CLOHYLEM_05763"/>
<keyword evidence="3" id="KW-1185">Reference proteome</keyword>
<dbReference type="RefSeq" id="WP_006443108.1">
    <property type="nucleotide sequence ID" value="NZ_CP036524.1"/>
</dbReference>
<dbReference type="Pfam" id="PF26233">
    <property type="entry name" value="NicX"/>
    <property type="match status" value="1"/>
</dbReference>
<proteinExistence type="predicted"/>
<evidence type="ECO:0000256" key="1">
    <source>
        <dbReference type="ARBA" id="ARBA00022723"/>
    </source>
</evidence>
<accession>C0C2A4</accession>
<dbReference type="PANTHER" id="PTHR34448">
    <property type="entry name" value="AMINOPEPTIDASE"/>
    <property type="match status" value="1"/>
</dbReference>
<gene>
    <name evidence="2" type="ORF">CLOHYLEM_05763</name>
</gene>
<dbReference type="EMBL" id="ABYI02000022">
    <property type="protein sequence ID" value="EEG73758.1"/>
    <property type="molecule type" value="Genomic_DNA"/>
</dbReference>
<dbReference type="OrthoDB" id="9803993at2"/>
<comment type="caution">
    <text evidence="2">The sequence shown here is derived from an EMBL/GenBank/DDBJ whole genome shotgun (WGS) entry which is preliminary data.</text>
</comment>
<dbReference type="InterPro" id="IPR058739">
    <property type="entry name" value="NicX"/>
</dbReference>